<keyword evidence="4 19" id="KW-0436">Ligase</keyword>
<dbReference type="EMBL" id="CP006932">
    <property type="protein sequence ID" value="AHK22681.1"/>
    <property type="molecule type" value="Genomic_DNA"/>
</dbReference>
<evidence type="ECO:0000259" key="17">
    <source>
        <dbReference type="Pfam" id="PF00117"/>
    </source>
</evidence>
<comment type="pathway">
    <text evidence="1">Pyrimidine metabolism; CTP biosynthesis via de novo pathway; CTP from UDP: step 2/2.</text>
</comment>
<keyword evidence="10" id="KW-0665">Pyrimidine biosynthesis</keyword>
<dbReference type="GO" id="GO:0019856">
    <property type="term" value="P:pyrimidine nucleobase biosynthetic process"/>
    <property type="evidence" value="ECO:0007669"/>
    <property type="project" value="TreeGrafter"/>
</dbReference>
<dbReference type="GO" id="GO:0046872">
    <property type="term" value="F:metal ion binding"/>
    <property type="evidence" value="ECO:0007669"/>
    <property type="project" value="UniProtKB-KW"/>
</dbReference>
<keyword evidence="16" id="KW-0812">Transmembrane</keyword>
<dbReference type="InterPro" id="IPR017926">
    <property type="entry name" value="GATASE"/>
</dbReference>
<evidence type="ECO:0000256" key="5">
    <source>
        <dbReference type="ARBA" id="ARBA00022723"/>
    </source>
</evidence>
<evidence type="ECO:0000259" key="18">
    <source>
        <dbReference type="Pfam" id="PF06418"/>
    </source>
</evidence>
<evidence type="ECO:0000256" key="1">
    <source>
        <dbReference type="ARBA" id="ARBA00005171"/>
    </source>
</evidence>
<accession>W8GNR7</accession>
<evidence type="ECO:0000256" key="12">
    <source>
        <dbReference type="ARBA" id="ARBA00070745"/>
    </source>
</evidence>
<dbReference type="GO" id="GO:0097268">
    <property type="term" value="C:cytoophidium"/>
    <property type="evidence" value="ECO:0007669"/>
    <property type="project" value="UniProtKB-ARBA"/>
</dbReference>
<dbReference type="KEGG" id="hcr:X271_00595"/>
<dbReference type="UniPathway" id="UPA00159">
    <property type="reaction ID" value="UER00277"/>
</dbReference>
<feature type="domain" description="CTP synthase N-terminal" evidence="18">
    <location>
        <begin position="10"/>
        <end position="271"/>
    </location>
</feature>
<evidence type="ECO:0000313" key="20">
    <source>
        <dbReference type="Proteomes" id="UP000019450"/>
    </source>
</evidence>
<evidence type="ECO:0000313" key="19">
    <source>
        <dbReference type="EMBL" id="AHK22681.1"/>
    </source>
</evidence>
<protein>
    <recommendedName>
        <fullName evidence="12">CTP synthase</fullName>
        <ecNumber evidence="3">6.3.4.2</ecNumber>
    </recommendedName>
    <alternativeName>
        <fullName evidence="14">Cytidine 5'-triphosphate synthase</fullName>
    </alternativeName>
    <alternativeName>
        <fullName evidence="15">Cytidine triphosphate synthetase</fullName>
    </alternativeName>
    <alternativeName>
        <fullName evidence="13">UTP--ammonia ligase</fullName>
    </alternativeName>
</protein>
<evidence type="ECO:0000256" key="9">
    <source>
        <dbReference type="ARBA" id="ARBA00022962"/>
    </source>
</evidence>
<dbReference type="PANTHER" id="PTHR11550:SF0">
    <property type="entry name" value="CTP SYNTHASE-RELATED"/>
    <property type="match status" value="1"/>
</dbReference>
<keyword evidence="16" id="KW-1133">Transmembrane helix</keyword>
<name>W8GNR7_9MOLU</name>
<keyword evidence="20" id="KW-1185">Reference proteome</keyword>
<dbReference type="PATRIC" id="fig|1427984.3.peg.559"/>
<dbReference type="GO" id="GO:0003883">
    <property type="term" value="F:CTP synthase activity"/>
    <property type="evidence" value="ECO:0007669"/>
    <property type="project" value="UniProtKB-EC"/>
</dbReference>
<dbReference type="GO" id="GO:0042802">
    <property type="term" value="F:identical protein binding"/>
    <property type="evidence" value="ECO:0007669"/>
    <property type="project" value="TreeGrafter"/>
</dbReference>
<keyword evidence="7" id="KW-0067">ATP-binding</keyword>
<keyword evidence="9" id="KW-0315">Glutamine amidotransferase</keyword>
<evidence type="ECO:0000256" key="3">
    <source>
        <dbReference type="ARBA" id="ARBA00012291"/>
    </source>
</evidence>
<dbReference type="PROSITE" id="PS51273">
    <property type="entry name" value="GATASE_TYPE_1"/>
    <property type="match status" value="1"/>
</dbReference>
<evidence type="ECO:0000256" key="10">
    <source>
        <dbReference type="ARBA" id="ARBA00022975"/>
    </source>
</evidence>
<dbReference type="Gene3D" id="3.40.50.300">
    <property type="entry name" value="P-loop containing nucleotide triphosphate hydrolases"/>
    <property type="match status" value="1"/>
</dbReference>
<dbReference type="EC" id="6.3.4.2" evidence="3"/>
<dbReference type="Proteomes" id="UP000019450">
    <property type="component" value="Chromosome"/>
</dbReference>
<dbReference type="FunFam" id="3.40.50.880:FF:000002">
    <property type="entry name" value="CTP synthase"/>
    <property type="match status" value="1"/>
</dbReference>
<dbReference type="GO" id="GO:0005524">
    <property type="term" value="F:ATP binding"/>
    <property type="evidence" value="ECO:0007669"/>
    <property type="project" value="UniProtKB-KW"/>
</dbReference>
<dbReference type="InterPro" id="IPR027417">
    <property type="entry name" value="P-loop_NTPase"/>
</dbReference>
<evidence type="ECO:0000256" key="8">
    <source>
        <dbReference type="ARBA" id="ARBA00022842"/>
    </source>
</evidence>
<dbReference type="NCBIfam" id="NF003792">
    <property type="entry name" value="PRK05380.1"/>
    <property type="match status" value="1"/>
</dbReference>
<evidence type="ECO:0000256" key="4">
    <source>
        <dbReference type="ARBA" id="ARBA00022598"/>
    </source>
</evidence>
<dbReference type="GO" id="GO:0044210">
    <property type="term" value="P:'de novo' CTP biosynthetic process"/>
    <property type="evidence" value="ECO:0007669"/>
    <property type="project" value="UniProtKB-UniPathway"/>
</dbReference>
<dbReference type="Pfam" id="PF06418">
    <property type="entry name" value="CTP_synth_N"/>
    <property type="match status" value="1"/>
</dbReference>
<gene>
    <name evidence="19" type="primary">pyrG</name>
    <name evidence="19" type="ORF">X271_00595</name>
</gene>
<comment type="similarity">
    <text evidence="2">Belongs to the CTP synthase family.</text>
</comment>
<dbReference type="OrthoDB" id="9801107at2"/>
<dbReference type="SUPFAM" id="SSF52540">
    <property type="entry name" value="P-loop containing nucleoside triphosphate hydrolases"/>
    <property type="match status" value="1"/>
</dbReference>
<evidence type="ECO:0000256" key="16">
    <source>
        <dbReference type="SAM" id="Phobius"/>
    </source>
</evidence>
<dbReference type="STRING" id="1427984.X271_00595"/>
<dbReference type="RefSeq" id="WP_025208967.1">
    <property type="nucleotide sequence ID" value="NZ_CP006932.1"/>
</dbReference>
<dbReference type="eggNOG" id="COG0504">
    <property type="taxonomic scope" value="Bacteria"/>
</dbReference>
<dbReference type="GO" id="GO:0005829">
    <property type="term" value="C:cytosol"/>
    <property type="evidence" value="ECO:0007669"/>
    <property type="project" value="TreeGrafter"/>
</dbReference>
<keyword evidence="5" id="KW-0479">Metal-binding</keyword>
<organism evidence="19 20">
    <name type="scientific">Candidatus Hepatoplasma crinochetorum Av</name>
    <dbReference type="NCBI Taxonomy" id="1427984"/>
    <lineage>
        <taxon>Bacteria</taxon>
        <taxon>Bacillati</taxon>
        <taxon>Mycoplasmatota</taxon>
        <taxon>Mollicutes</taxon>
        <taxon>Candidatus Hepatoplasmataceae</taxon>
        <taxon>Candidatus Hepatoplasma</taxon>
    </lineage>
</organism>
<dbReference type="InterPro" id="IPR033828">
    <property type="entry name" value="GATase1_CTP_Synthase"/>
</dbReference>
<proteinExistence type="inferred from homology"/>
<sequence>MKNSRKINGKIIFITGGVLSSLGKGIFAASLAFMFKERGLKVNMMKFDPYLNVDPGTISPIEHGEVFVTKDGGETDLDIGHYERFINQNLSKNSSISSGKIYRNLIEKERRGKYLGKTVQIIPHVINEIIDLILNNLKNNDLLIVEIGGTVGDIESIPYFEAIRQLQFERENVINIHIGFVPFLSINKEYKSKPFQHSIKELHSLGVFPNFLIVRTENKINNQEVFNKISINCGVNKEYILELENLPNVYQIPKKLMEEKIDQKIAKILNLKLINKNIEKYDLFNNLISYQNKDKLRIAIVGKYHNLKDSYLSIIESLKIISIYKKIDLKIDLLDSKSLDLKKLNNYSGIIISGGFGTDGTDGKIKTIKYARENNIPLLGICFGMQLLILEFANNVLNLNLYHQELNPEKKQKFIIHLLEDQDLKNFGGTMRLGEYECKIFPNTIASKIYKKDLINQRHRHRYEFNNQYKNILEKNGLVFSGINPQTNLVEIVEYPKNDFFIAVQFHPEFNTKIFKLDPLFESFIEASNNYGKKWKNNQER</sequence>
<reference evidence="19 20" key="1">
    <citation type="journal article" date="2014" name="Genome Biol. Evol.">
        <title>Phylogenomics of "Candidatus Hepatoplasma crinochetorum," a Lineage of Mollicutes Associated with Noninsect Arthropods.</title>
        <authorList>
            <person name="Leclercq S."/>
            <person name="Dittmer J."/>
            <person name="Bouchon D."/>
            <person name="Cordaux R."/>
        </authorList>
    </citation>
    <scope>NUCLEOTIDE SEQUENCE [LARGE SCALE GENOMIC DNA]</scope>
    <source>
        <strain evidence="19 20">Av</strain>
    </source>
</reference>
<evidence type="ECO:0000256" key="15">
    <source>
        <dbReference type="ARBA" id="ARBA00083191"/>
    </source>
</evidence>
<evidence type="ECO:0000256" key="13">
    <source>
        <dbReference type="ARBA" id="ARBA00075170"/>
    </source>
</evidence>
<dbReference type="InterPro" id="IPR004468">
    <property type="entry name" value="CTP_synthase"/>
</dbReference>
<evidence type="ECO:0000256" key="6">
    <source>
        <dbReference type="ARBA" id="ARBA00022741"/>
    </source>
</evidence>
<keyword evidence="16" id="KW-0472">Membrane</keyword>
<evidence type="ECO:0000256" key="2">
    <source>
        <dbReference type="ARBA" id="ARBA00007533"/>
    </source>
</evidence>
<feature type="domain" description="Glutamine amidotransferase" evidence="17">
    <location>
        <begin position="307"/>
        <end position="526"/>
    </location>
</feature>
<dbReference type="CDD" id="cd01746">
    <property type="entry name" value="GATase1_CTP_Synthase"/>
    <property type="match status" value="1"/>
</dbReference>
<dbReference type="InterPro" id="IPR029062">
    <property type="entry name" value="Class_I_gatase-like"/>
</dbReference>
<dbReference type="HOGENOM" id="CLU_011675_5_0_14"/>
<dbReference type="SUPFAM" id="SSF52317">
    <property type="entry name" value="Class I glutamine amidotransferase-like"/>
    <property type="match status" value="1"/>
</dbReference>
<evidence type="ECO:0000256" key="14">
    <source>
        <dbReference type="ARBA" id="ARBA00079941"/>
    </source>
</evidence>
<comment type="catalytic activity">
    <reaction evidence="11">
        <text>UTP + L-glutamine + ATP + H2O = CTP + L-glutamate + ADP + phosphate + 2 H(+)</text>
        <dbReference type="Rhea" id="RHEA:26426"/>
        <dbReference type="ChEBI" id="CHEBI:15377"/>
        <dbReference type="ChEBI" id="CHEBI:15378"/>
        <dbReference type="ChEBI" id="CHEBI:29985"/>
        <dbReference type="ChEBI" id="CHEBI:30616"/>
        <dbReference type="ChEBI" id="CHEBI:37563"/>
        <dbReference type="ChEBI" id="CHEBI:43474"/>
        <dbReference type="ChEBI" id="CHEBI:46398"/>
        <dbReference type="ChEBI" id="CHEBI:58359"/>
        <dbReference type="ChEBI" id="CHEBI:456216"/>
        <dbReference type="EC" id="6.3.4.2"/>
    </reaction>
</comment>
<keyword evidence="8" id="KW-0460">Magnesium</keyword>
<evidence type="ECO:0000256" key="7">
    <source>
        <dbReference type="ARBA" id="ARBA00022840"/>
    </source>
</evidence>
<dbReference type="PANTHER" id="PTHR11550">
    <property type="entry name" value="CTP SYNTHASE"/>
    <property type="match status" value="1"/>
</dbReference>
<keyword evidence="6" id="KW-0547">Nucleotide-binding</keyword>
<dbReference type="FunFam" id="3.40.50.300:FF:000009">
    <property type="entry name" value="CTP synthase"/>
    <property type="match status" value="1"/>
</dbReference>
<dbReference type="NCBIfam" id="TIGR00337">
    <property type="entry name" value="PyrG"/>
    <property type="match status" value="1"/>
</dbReference>
<feature type="transmembrane region" description="Helical" evidence="16">
    <location>
        <begin position="12"/>
        <end position="35"/>
    </location>
</feature>
<dbReference type="AlphaFoldDB" id="W8GNR7"/>
<dbReference type="InterPro" id="IPR017456">
    <property type="entry name" value="CTP_synthase_N"/>
</dbReference>
<evidence type="ECO:0000256" key="11">
    <source>
        <dbReference type="ARBA" id="ARBA00047781"/>
    </source>
</evidence>
<dbReference type="Gene3D" id="3.40.50.880">
    <property type="match status" value="1"/>
</dbReference>
<dbReference type="Pfam" id="PF00117">
    <property type="entry name" value="GATase"/>
    <property type="match status" value="1"/>
</dbReference>